<organism evidence="3 4">
    <name type="scientific">Alteromonas hispanica</name>
    <dbReference type="NCBI Taxonomy" id="315421"/>
    <lineage>
        <taxon>Bacteria</taxon>
        <taxon>Pseudomonadati</taxon>
        <taxon>Pseudomonadota</taxon>
        <taxon>Gammaproteobacteria</taxon>
        <taxon>Alteromonadales</taxon>
        <taxon>Alteromonadaceae</taxon>
        <taxon>Alteromonas/Salinimonas group</taxon>
        <taxon>Alteromonas</taxon>
    </lineage>
</organism>
<dbReference type="InterPro" id="IPR029058">
    <property type="entry name" value="AB_hydrolase_fold"/>
</dbReference>
<dbReference type="SUPFAM" id="SSF53474">
    <property type="entry name" value="alpha/beta-Hydrolases"/>
    <property type="match status" value="1"/>
</dbReference>
<keyword evidence="4" id="KW-1185">Reference proteome</keyword>
<dbReference type="RefSeq" id="WP_163110002.1">
    <property type="nucleotide sequence ID" value="NZ_JAAAWP010000002.1"/>
</dbReference>
<name>A0A6L9MQM0_9ALTE</name>
<comment type="caution">
    <text evidence="3">The sequence shown here is derived from an EMBL/GenBank/DDBJ whole genome shotgun (WGS) entry which is preliminary data.</text>
</comment>
<dbReference type="GO" id="GO:0016787">
    <property type="term" value="F:hydrolase activity"/>
    <property type="evidence" value="ECO:0007669"/>
    <property type="project" value="UniProtKB-KW"/>
</dbReference>
<evidence type="ECO:0000259" key="2">
    <source>
        <dbReference type="Pfam" id="PF00561"/>
    </source>
</evidence>
<dbReference type="Pfam" id="PF00561">
    <property type="entry name" value="Abhydrolase_1"/>
    <property type="match status" value="1"/>
</dbReference>
<protein>
    <submittedName>
        <fullName evidence="3">Alpha/beta fold hydrolase</fullName>
    </submittedName>
</protein>
<comment type="similarity">
    <text evidence="1">Belongs to the AB hydrolase superfamily.</text>
</comment>
<dbReference type="Gene3D" id="3.40.50.1820">
    <property type="entry name" value="alpha/beta hydrolase"/>
    <property type="match status" value="1"/>
</dbReference>
<proteinExistence type="inferred from homology"/>
<gene>
    <name evidence="3" type="ORF">GTW09_03015</name>
</gene>
<evidence type="ECO:0000313" key="4">
    <source>
        <dbReference type="Proteomes" id="UP000478837"/>
    </source>
</evidence>
<sequence length="268" mass="30280">MYLETDIKKRNNVRVVGDGENTLVLGHGFGCDQRMWDYLVPYFNKDYKIVLFDYVGCGQSDLSAFDKERYSQLSGYAKDVEEIFDALELSNAIFIGHSVSSTIGMHVAIERPDLISKLIMVCPSPCFLNLPPDYMGGFEKEDLEELINLMDKNYLGWASYFAPLVVGEGHDESVRQELEDSFCSTDPSYAKPFAKATFFADDRHLLPKLTVPTLILQSQDDSLASIEVGRYMHKAIKHSIFTVLEAKGHCLHMTTPEQVAHAIEEFLD</sequence>
<dbReference type="PANTHER" id="PTHR43039">
    <property type="entry name" value="ESTERASE-RELATED"/>
    <property type="match status" value="1"/>
</dbReference>
<dbReference type="Proteomes" id="UP000478837">
    <property type="component" value="Unassembled WGS sequence"/>
</dbReference>
<dbReference type="PRINTS" id="PR00111">
    <property type="entry name" value="ABHYDROLASE"/>
</dbReference>
<evidence type="ECO:0000256" key="1">
    <source>
        <dbReference type="ARBA" id="ARBA00008645"/>
    </source>
</evidence>
<dbReference type="EMBL" id="JAAAWP010000002">
    <property type="protein sequence ID" value="NDW20489.1"/>
    <property type="molecule type" value="Genomic_DNA"/>
</dbReference>
<evidence type="ECO:0000313" key="3">
    <source>
        <dbReference type="EMBL" id="NDW20489.1"/>
    </source>
</evidence>
<feature type="domain" description="AB hydrolase-1" evidence="2">
    <location>
        <begin position="22"/>
        <end position="254"/>
    </location>
</feature>
<accession>A0A6L9MQM0</accession>
<dbReference type="InterPro" id="IPR000073">
    <property type="entry name" value="AB_hydrolase_1"/>
</dbReference>
<reference evidence="3 4" key="1">
    <citation type="submission" date="2020-01" db="EMBL/GenBank/DDBJ databases">
        <title>Genomes of bacteria type strains.</title>
        <authorList>
            <person name="Chen J."/>
            <person name="Zhu S."/>
            <person name="Yang J."/>
        </authorList>
    </citation>
    <scope>NUCLEOTIDE SEQUENCE [LARGE SCALE GENOMIC DNA]</scope>
    <source>
        <strain evidence="3 4">LMG 22958</strain>
    </source>
</reference>
<keyword evidence="3" id="KW-0378">Hydrolase</keyword>
<dbReference type="AlphaFoldDB" id="A0A6L9MQM0"/>